<feature type="binding site" evidence="6">
    <location>
        <position position="34"/>
    </location>
    <ligand>
        <name>spermidine</name>
        <dbReference type="ChEBI" id="CHEBI:57834"/>
    </ligand>
</feature>
<evidence type="ECO:0000256" key="7">
    <source>
        <dbReference type="SAM" id="SignalP"/>
    </source>
</evidence>
<dbReference type="SUPFAM" id="SSF53850">
    <property type="entry name" value="Periplasmic binding protein-like II"/>
    <property type="match status" value="1"/>
</dbReference>
<comment type="similarity">
    <text evidence="5">Belongs to the bacterial solute-binding protein PotD/PotF family.</text>
</comment>
<evidence type="ECO:0000313" key="8">
    <source>
        <dbReference type="EMBL" id="SFG83092.1"/>
    </source>
</evidence>
<evidence type="ECO:0000313" key="9">
    <source>
        <dbReference type="Proteomes" id="UP000198623"/>
    </source>
</evidence>
<dbReference type="OrthoDB" id="9769319at2"/>
<evidence type="ECO:0000256" key="4">
    <source>
        <dbReference type="ARBA" id="ARBA00022764"/>
    </source>
</evidence>
<dbReference type="STRING" id="1045558.SAMN05216175_1158"/>
<dbReference type="Proteomes" id="UP000198623">
    <property type="component" value="Unassembled WGS sequence"/>
</dbReference>
<keyword evidence="4 5" id="KW-0574">Periplasm</keyword>
<comment type="subcellular location">
    <subcellularLocation>
        <location evidence="1 5">Periplasm</location>
    </subcellularLocation>
</comment>
<feature type="chain" id="PRO_5011629895" description="Putrescine-binding periplasmic protein" evidence="7">
    <location>
        <begin position="23"/>
        <end position="342"/>
    </location>
</feature>
<dbReference type="EMBL" id="FOOU01000015">
    <property type="protein sequence ID" value="SFG83092.1"/>
    <property type="molecule type" value="Genomic_DNA"/>
</dbReference>
<evidence type="ECO:0000256" key="3">
    <source>
        <dbReference type="ARBA" id="ARBA00022729"/>
    </source>
</evidence>
<dbReference type="AlphaFoldDB" id="A0A1I2V1K8"/>
<dbReference type="InterPro" id="IPR001188">
    <property type="entry name" value="Sperm_putr-bd"/>
</dbReference>
<keyword evidence="3 7" id="KW-0732">Signal</keyword>
<dbReference type="InterPro" id="IPR006059">
    <property type="entry name" value="SBP"/>
</dbReference>
<keyword evidence="2 5" id="KW-0813">Transport</keyword>
<dbReference type="GO" id="GO:0019808">
    <property type="term" value="F:polyamine binding"/>
    <property type="evidence" value="ECO:0007669"/>
    <property type="project" value="InterPro"/>
</dbReference>
<dbReference type="PIRSF" id="PIRSF019574">
    <property type="entry name" value="Periplasmic_polyamine_BP"/>
    <property type="match status" value="1"/>
</dbReference>
<dbReference type="GO" id="GO:0042597">
    <property type="term" value="C:periplasmic space"/>
    <property type="evidence" value="ECO:0007669"/>
    <property type="project" value="UniProtKB-SubCell"/>
</dbReference>
<dbReference type="PRINTS" id="PR00909">
    <property type="entry name" value="SPERMDNBNDNG"/>
</dbReference>
<dbReference type="PANTHER" id="PTHR30222">
    <property type="entry name" value="SPERMIDINE/PUTRESCINE-BINDING PERIPLASMIC PROTEIN"/>
    <property type="match status" value="1"/>
</dbReference>
<evidence type="ECO:0000256" key="2">
    <source>
        <dbReference type="ARBA" id="ARBA00022448"/>
    </source>
</evidence>
<gene>
    <name evidence="8" type="ORF">SAMN05216175_1158</name>
</gene>
<comment type="function">
    <text evidence="5">Required for the activity of the bacterial periplasmic transport system of putrescine.</text>
</comment>
<dbReference type="Pfam" id="PF13416">
    <property type="entry name" value="SBP_bac_8"/>
    <property type="match status" value="1"/>
</dbReference>
<evidence type="ECO:0000256" key="1">
    <source>
        <dbReference type="ARBA" id="ARBA00004418"/>
    </source>
</evidence>
<reference evidence="9" key="1">
    <citation type="submission" date="2016-10" db="EMBL/GenBank/DDBJ databases">
        <authorList>
            <person name="Varghese N."/>
            <person name="Submissions S."/>
        </authorList>
    </citation>
    <scope>NUCLEOTIDE SEQUENCE [LARGE SCALE GENOMIC DNA]</scope>
    <source>
        <strain evidence="9">CGMCC 1.10971</strain>
    </source>
</reference>
<name>A0A1I2V1K8_9GAMM</name>
<accession>A0A1I2V1K8</accession>
<dbReference type="GO" id="GO:0015846">
    <property type="term" value="P:polyamine transport"/>
    <property type="evidence" value="ECO:0007669"/>
    <property type="project" value="InterPro"/>
</dbReference>
<dbReference type="RefSeq" id="WP_090729735.1">
    <property type="nucleotide sequence ID" value="NZ_FOOU01000015.1"/>
</dbReference>
<keyword evidence="9" id="KW-1185">Reference proteome</keyword>
<dbReference type="Gene3D" id="3.40.190.10">
    <property type="entry name" value="Periplasmic binding protein-like II"/>
    <property type="match status" value="2"/>
</dbReference>
<dbReference type="PANTHER" id="PTHR30222:SF12">
    <property type="entry name" value="NORSPERMIDINE SENSOR"/>
    <property type="match status" value="1"/>
</dbReference>
<protein>
    <recommendedName>
        <fullName evidence="5">Putrescine-binding periplasmic protein</fullName>
    </recommendedName>
</protein>
<organism evidence="8 9">
    <name type="scientific">Neptunomonas qingdaonensis</name>
    <dbReference type="NCBI Taxonomy" id="1045558"/>
    <lineage>
        <taxon>Bacteria</taxon>
        <taxon>Pseudomonadati</taxon>
        <taxon>Pseudomonadota</taxon>
        <taxon>Gammaproteobacteria</taxon>
        <taxon>Oceanospirillales</taxon>
        <taxon>Oceanospirillaceae</taxon>
        <taxon>Neptunomonas</taxon>
    </lineage>
</organism>
<evidence type="ECO:0000256" key="5">
    <source>
        <dbReference type="PIRNR" id="PIRNR019574"/>
    </source>
</evidence>
<evidence type="ECO:0000256" key="6">
    <source>
        <dbReference type="PIRSR" id="PIRSR019574-1"/>
    </source>
</evidence>
<proteinExistence type="inferred from homology"/>
<feature type="signal peptide" evidence="7">
    <location>
        <begin position="1"/>
        <end position="22"/>
    </location>
</feature>
<sequence length="342" mass="38063">MKKVIKLAASAVCATTFSLSVAAEGTLNIYAWAESIDPVLIETFEKEMDIDVISDSYTSNEDLLAKLKSGASNYDLVFPSQHFVKIMIQEDLLENFGAKSMYAFQQVDPQWKNQWWDETSEYSIPFAYGSAGFTVNRDLYKGPANSWKEFFEPAEELRGKIAVFSTPDEVIPAAQLYLGIPFCTEDSQQMKKVFELLKAQKEYVAVYSSDNIGSRIAGGEVTLHNWWDGNSMKARKNDGAAIEYAQPKEGLVGWMDSMVIPKGSNNVENAKIFMDWISKPSNATAQANYYGHSPTVAINAEDAIHAPKSSPELFPTVPVEMTRACSPAAQKLVDKVWTQLLQ</sequence>